<reference evidence="1" key="1">
    <citation type="submission" date="2016-12" db="EMBL/GenBank/DDBJ databases">
        <authorList>
            <person name="Moulin L."/>
        </authorList>
    </citation>
    <scope>NUCLEOTIDE SEQUENCE [LARGE SCALE GENOMIC DNA]</scope>
    <source>
        <strain evidence="1">STM 7183</strain>
    </source>
</reference>
<sequence>MMYKAAWAAAKLARLATSEASKGVSVPVFAYPDKVQWDILSRRVISELREYPATVHDAREYVESFREFGDLTDICEQVEYECAKAATSALALARTTRRREGAAAWKPGAKDSAMERELSDFIAKVEAKRKASFEWLAQSIPDGSINMQTFK</sequence>
<dbReference type="RefSeq" id="WP_227747354.1">
    <property type="nucleotide sequence ID" value="NZ_CYGY02000159.1"/>
</dbReference>
<proteinExistence type="predicted"/>
<dbReference type="Proteomes" id="UP000195569">
    <property type="component" value="Unassembled WGS sequence"/>
</dbReference>
<dbReference type="EMBL" id="CYGY02000159">
    <property type="protein sequence ID" value="SIT51982.1"/>
    <property type="molecule type" value="Genomic_DNA"/>
</dbReference>
<dbReference type="AlphaFoldDB" id="A0A1N7SX78"/>
<keyword evidence="1" id="KW-0472">Membrane</keyword>
<name>A0A1N7SX78_9BURK</name>
<evidence type="ECO:0000313" key="1">
    <source>
        <dbReference type="EMBL" id="SIT51982.1"/>
    </source>
</evidence>
<gene>
    <name evidence="1" type="ORF">BN2476_1590011</name>
</gene>
<keyword evidence="2" id="KW-1185">Reference proteome</keyword>
<organism evidence="1 2">
    <name type="scientific">Paraburkholderia piptadeniae</name>
    <dbReference type="NCBI Taxonomy" id="1701573"/>
    <lineage>
        <taxon>Bacteria</taxon>
        <taxon>Pseudomonadati</taxon>
        <taxon>Pseudomonadota</taxon>
        <taxon>Betaproteobacteria</taxon>
        <taxon>Burkholderiales</taxon>
        <taxon>Burkholderiaceae</taxon>
        <taxon>Paraburkholderia</taxon>
    </lineage>
</organism>
<accession>A0A1N7SX78</accession>
<comment type="caution">
    <text evidence="1">The sequence shown here is derived from an EMBL/GenBank/DDBJ whole genome shotgun (WGS) entry which is preliminary data.</text>
</comment>
<keyword evidence="1" id="KW-0812">Transmembrane</keyword>
<protein>
    <submittedName>
        <fullName evidence="1">Transmembrane protein</fullName>
    </submittedName>
</protein>
<evidence type="ECO:0000313" key="2">
    <source>
        <dbReference type="Proteomes" id="UP000195569"/>
    </source>
</evidence>